<dbReference type="GO" id="GO:0016740">
    <property type="term" value="F:transferase activity"/>
    <property type="evidence" value="ECO:0007669"/>
    <property type="project" value="UniProtKB-KW"/>
</dbReference>
<name>A0A832G7Z7_9BACT</name>
<accession>A0A832G7Z7</accession>
<dbReference type="InterPro" id="IPR029044">
    <property type="entry name" value="Nucleotide-diphossugar_trans"/>
</dbReference>
<reference evidence="1" key="1">
    <citation type="journal article" date="2020" name="mSystems">
        <title>Genome- and Community-Level Interaction Insights into Carbon Utilization and Element Cycling Functions of Hydrothermarchaeota in Hydrothermal Sediment.</title>
        <authorList>
            <person name="Zhou Z."/>
            <person name="Liu Y."/>
            <person name="Xu W."/>
            <person name="Pan J."/>
            <person name="Luo Z.H."/>
            <person name="Li M."/>
        </authorList>
    </citation>
    <scope>NUCLEOTIDE SEQUENCE [LARGE SCALE GENOMIC DNA]</scope>
    <source>
        <strain evidence="1">SpSt-500</strain>
    </source>
</reference>
<sequence length="329" mass="39141">MTYNFCTLFDSNYLSRGIALYRSLEKHCGNFHLFIFAFDNRTFQLLKKLNLSKATIISLTEFEDEKLLEVKPTRSIAEYCWTSTSATILYVLENFDVDNCTYVDADVFFYSSPKPIFDELGDKSILITEHRYSPQYNKELKAGKYCVQFVTFKKDENGLKALRWWRDRCLEWCYARYEDGKFGDQLYLDDWTERFEGVHVMKNLGGGLAAWNVQQYDFKVVNDKIFGIEKSTGKEFEVIFYHFHYLKFFNDGKIELGRRTLSKDVLNIFYKNYIKFLEDIKDELLKIDSSFDPHGSTKNNFTWKTPILYFYRKLLGVYNIFDKEKFLEN</sequence>
<organism evidence="1">
    <name type="scientific">Ignavibacterium album</name>
    <dbReference type="NCBI Taxonomy" id="591197"/>
    <lineage>
        <taxon>Bacteria</taxon>
        <taxon>Pseudomonadati</taxon>
        <taxon>Ignavibacteriota</taxon>
        <taxon>Ignavibacteria</taxon>
        <taxon>Ignavibacteriales</taxon>
        <taxon>Ignavibacteriaceae</taxon>
        <taxon>Ignavibacterium</taxon>
    </lineage>
</organism>
<evidence type="ECO:0000313" key="1">
    <source>
        <dbReference type="EMBL" id="HGT49003.1"/>
    </source>
</evidence>
<dbReference type="SUPFAM" id="SSF53448">
    <property type="entry name" value="Nucleotide-diphospho-sugar transferases"/>
    <property type="match status" value="1"/>
</dbReference>
<dbReference type="EMBL" id="DSVI01000024">
    <property type="protein sequence ID" value="HGT49003.1"/>
    <property type="molecule type" value="Genomic_DNA"/>
</dbReference>
<gene>
    <name evidence="1" type="ORF">ENS56_13285</name>
</gene>
<dbReference type="Gene3D" id="3.90.550.10">
    <property type="entry name" value="Spore Coat Polysaccharide Biosynthesis Protein SpsA, Chain A"/>
    <property type="match status" value="1"/>
</dbReference>
<keyword evidence="1" id="KW-0808">Transferase</keyword>
<protein>
    <submittedName>
        <fullName evidence="1">Glycosyl transferase</fullName>
    </submittedName>
</protein>
<proteinExistence type="predicted"/>
<comment type="caution">
    <text evidence="1">The sequence shown here is derived from an EMBL/GenBank/DDBJ whole genome shotgun (WGS) entry which is preliminary data.</text>
</comment>
<dbReference type="AlphaFoldDB" id="A0A832G7Z7"/>